<dbReference type="GO" id="GO:0003677">
    <property type="term" value="F:DNA binding"/>
    <property type="evidence" value="ECO:0007669"/>
    <property type="project" value="UniProtKB-KW"/>
</dbReference>
<keyword evidence="17" id="KW-1185">Reference proteome</keyword>
<dbReference type="PANTHER" id="PTHR11477:SF0">
    <property type="entry name" value="IP08861P-RELATED"/>
    <property type="match status" value="1"/>
</dbReference>
<dbReference type="GO" id="GO:0008270">
    <property type="term" value="F:zinc ion binding"/>
    <property type="evidence" value="ECO:0007669"/>
    <property type="project" value="UniProtKB-UniRule"/>
</dbReference>
<accession>A0A6S7LLA3</accession>
<evidence type="ECO:0000256" key="10">
    <source>
        <dbReference type="ARBA" id="ARBA00023242"/>
    </source>
</evidence>
<evidence type="ECO:0000313" key="16">
    <source>
        <dbReference type="EMBL" id="CAB4038252.1"/>
    </source>
</evidence>
<evidence type="ECO:0000256" key="15">
    <source>
        <dbReference type="SAM" id="MobiDB-lite"/>
    </source>
</evidence>
<keyword evidence="5 12" id="KW-0863">Zinc-finger</keyword>
<dbReference type="EMBL" id="CACRXK020023987">
    <property type="protein sequence ID" value="CAB4038252.1"/>
    <property type="molecule type" value="Genomic_DNA"/>
</dbReference>
<evidence type="ECO:0000256" key="11">
    <source>
        <dbReference type="ARBA" id="ARBA00025408"/>
    </source>
</evidence>
<dbReference type="GO" id="GO:0003746">
    <property type="term" value="F:translation elongation factor activity"/>
    <property type="evidence" value="ECO:0007669"/>
    <property type="project" value="UniProtKB-KW"/>
</dbReference>
<dbReference type="PROSITE" id="PS51319">
    <property type="entry name" value="TFIIS_N"/>
    <property type="match status" value="1"/>
</dbReference>
<dbReference type="SUPFAM" id="SSF57783">
    <property type="entry name" value="Zinc beta-ribbon"/>
    <property type="match status" value="1"/>
</dbReference>
<organism evidence="16 17">
    <name type="scientific">Paramuricea clavata</name>
    <name type="common">Red gorgonian</name>
    <name type="synonym">Violescent sea-whip</name>
    <dbReference type="NCBI Taxonomy" id="317549"/>
    <lineage>
        <taxon>Eukaryota</taxon>
        <taxon>Metazoa</taxon>
        <taxon>Cnidaria</taxon>
        <taxon>Anthozoa</taxon>
        <taxon>Octocorallia</taxon>
        <taxon>Malacalcyonacea</taxon>
        <taxon>Plexauridae</taxon>
        <taxon>Paramuricea</taxon>
    </lineage>
</organism>
<dbReference type="InterPro" id="IPR003617">
    <property type="entry name" value="TFIIS/CRSP70_N_sub"/>
</dbReference>
<keyword evidence="16" id="KW-0251">Elongation factor</keyword>
<reference evidence="16" key="1">
    <citation type="submission" date="2020-04" db="EMBL/GenBank/DDBJ databases">
        <authorList>
            <person name="Alioto T."/>
            <person name="Alioto T."/>
            <person name="Gomez Garrido J."/>
        </authorList>
    </citation>
    <scope>NUCLEOTIDE SEQUENCE</scope>
    <source>
        <strain evidence="16">A484AB</strain>
    </source>
</reference>
<dbReference type="InterPro" id="IPR003618">
    <property type="entry name" value="TFIIS_cen_dom"/>
</dbReference>
<keyword evidence="16" id="KW-0648">Protein biosynthesis</keyword>
<comment type="subcellular location">
    <subcellularLocation>
        <location evidence="1 13 14">Nucleus</location>
    </subcellularLocation>
</comment>
<evidence type="ECO:0000256" key="3">
    <source>
        <dbReference type="ARBA" id="ARBA00022553"/>
    </source>
</evidence>
<dbReference type="Pfam" id="PF07500">
    <property type="entry name" value="TFIIS_M"/>
    <property type="match status" value="1"/>
</dbReference>
<dbReference type="InterPro" id="IPR035100">
    <property type="entry name" value="TF_IIS-typ"/>
</dbReference>
<dbReference type="InterPro" id="IPR006289">
    <property type="entry name" value="TFSII"/>
</dbReference>
<dbReference type="OrthoDB" id="44867at2759"/>
<dbReference type="CDD" id="cd00183">
    <property type="entry name" value="TFIIS_I"/>
    <property type="match status" value="1"/>
</dbReference>
<keyword evidence="9 14" id="KW-0804">Transcription</keyword>
<keyword evidence="7 14" id="KW-0805">Transcription regulation</keyword>
<dbReference type="SUPFAM" id="SSF47676">
    <property type="entry name" value="Conserved domain common to transcription factors TFIIS, elongin A, CRSP70"/>
    <property type="match status" value="1"/>
</dbReference>
<sequence>MNVEQEVAKLAKQLDKIVSEENSSQEVAVDLLKTLKDLPITLDVLQKTRIGMAVNVLRKSSTNPEVQTISKGLIKSWKKLLTDKESSKEGSSSKGESESTDKTSTKSKTTEVVKEEKVETKFVPPTNNDVRQKCREMIKNALKVAEDEGSQDVERISAAIEHCVFEEFKDTNSKYKSRIRSRVSNLRDAKNTKLREAVLIGEITPEQMAKMTAEEMANDDIKTLRKKFTKEAINDAQMAVTAGTPTDLFKCGKCQKRHCTYTQVQTRSADEPMTTFVYCQECGNRWKFC</sequence>
<evidence type="ECO:0000256" key="14">
    <source>
        <dbReference type="RuleBase" id="RU368078"/>
    </source>
</evidence>
<dbReference type="FunFam" id="1.20.930.10:FF:000002">
    <property type="entry name" value="Transcription elongation factor A (SII), 1"/>
    <property type="match status" value="1"/>
</dbReference>
<dbReference type="Pfam" id="PF01096">
    <property type="entry name" value="Zn_ribbon_TFIIS"/>
    <property type="match status" value="1"/>
</dbReference>
<comment type="similarity">
    <text evidence="2 14">Belongs to the TFS-II family.</text>
</comment>
<evidence type="ECO:0000256" key="1">
    <source>
        <dbReference type="ARBA" id="ARBA00004123"/>
    </source>
</evidence>
<evidence type="ECO:0000313" key="17">
    <source>
        <dbReference type="Proteomes" id="UP001152795"/>
    </source>
</evidence>
<evidence type="ECO:0000256" key="2">
    <source>
        <dbReference type="ARBA" id="ARBA00009647"/>
    </source>
</evidence>
<dbReference type="PROSITE" id="PS51133">
    <property type="entry name" value="ZF_TFIIS_2"/>
    <property type="match status" value="1"/>
</dbReference>
<dbReference type="InterPro" id="IPR017923">
    <property type="entry name" value="TFIIS_N"/>
</dbReference>
<evidence type="ECO:0000256" key="6">
    <source>
        <dbReference type="ARBA" id="ARBA00022833"/>
    </source>
</evidence>
<dbReference type="SUPFAM" id="SSF46942">
    <property type="entry name" value="Elongation factor TFIIS domain 2"/>
    <property type="match status" value="1"/>
</dbReference>
<protein>
    <recommendedName>
        <fullName evidence="14">Transcription elongation factor</fullName>
    </recommendedName>
</protein>
<dbReference type="GO" id="GO:0006368">
    <property type="term" value="P:transcription elongation by RNA polymerase II"/>
    <property type="evidence" value="ECO:0007669"/>
    <property type="project" value="InterPro"/>
</dbReference>
<dbReference type="NCBIfam" id="TIGR01385">
    <property type="entry name" value="TFSII"/>
    <property type="match status" value="1"/>
</dbReference>
<dbReference type="Pfam" id="PF08711">
    <property type="entry name" value="Med26"/>
    <property type="match status" value="1"/>
</dbReference>
<evidence type="ECO:0000256" key="9">
    <source>
        <dbReference type="ARBA" id="ARBA00023163"/>
    </source>
</evidence>
<dbReference type="AlphaFoldDB" id="A0A6S7LLA3"/>
<dbReference type="FunFam" id="2.20.25.10:FF:000001">
    <property type="entry name" value="Probable Transcription elongation factor S-II"/>
    <property type="match status" value="1"/>
</dbReference>
<dbReference type="SMART" id="SM00440">
    <property type="entry name" value="ZnF_C2C2"/>
    <property type="match status" value="1"/>
</dbReference>
<evidence type="ECO:0000256" key="4">
    <source>
        <dbReference type="ARBA" id="ARBA00022723"/>
    </source>
</evidence>
<dbReference type="Gene3D" id="1.20.930.10">
    <property type="entry name" value="Conserved domain common to transcription factors TFIIS, elongin A, CRSP70"/>
    <property type="match status" value="1"/>
</dbReference>
<keyword evidence="6 14" id="KW-0862">Zinc</keyword>
<feature type="compositionally biased region" description="Basic and acidic residues" evidence="15">
    <location>
        <begin position="95"/>
        <end position="110"/>
    </location>
</feature>
<keyword evidence="3" id="KW-0597">Phosphoprotein</keyword>
<keyword evidence="10 13" id="KW-0539">Nucleus</keyword>
<dbReference type="GO" id="GO:0005634">
    <property type="term" value="C:nucleus"/>
    <property type="evidence" value="ECO:0007669"/>
    <property type="project" value="UniProtKB-SubCell"/>
</dbReference>
<evidence type="ECO:0000256" key="12">
    <source>
        <dbReference type="PROSITE-ProRule" id="PRU00472"/>
    </source>
</evidence>
<dbReference type="SMART" id="SM00510">
    <property type="entry name" value="TFS2M"/>
    <property type="match status" value="1"/>
</dbReference>
<dbReference type="InterPro" id="IPR001222">
    <property type="entry name" value="Znf_TFIIS"/>
</dbReference>
<keyword evidence="8 14" id="KW-0238">DNA-binding</keyword>
<dbReference type="Gene3D" id="1.10.472.30">
    <property type="entry name" value="Transcription elongation factor S-II, central domain"/>
    <property type="match status" value="1"/>
</dbReference>
<dbReference type="PROSITE" id="PS00466">
    <property type="entry name" value="ZF_TFIIS_1"/>
    <property type="match status" value="1"/>
</dbReference>
<dbReference type="CDD" id="cd13749">
    <property type="entry name" value="Zn-ribbon_TFIIS"/>
    <property type="match status" value="1"/>
</dbReference>
<keyword evidence="4 14" id="KW-0479">Metal-binding</keyword>
<comment type="caution">
    <text evidence="16">The sequence shown here is derived from an EMBL/GenBank/DDBJ whole genome shotgun (WGS) entry which is preliminary data.</text>
</comment>
<evidence type="ECO:0000256" key="5">
    <source>
        <dbReference type="ARBA" id="ARBA00022771"/>
    </source>
</evidence>
<gene>
    <name evidence="16" type="ORF">PACLA_8A008077</name>
</gene>
<name>A0A6S7LLA3_PARCT</name>
<dbReference type="InterPro" id="IPR036575">
    <property type="entry name" value="TFIIS_cen_dom_sf"/>
</dbReference>
<dbReference type="PIRSF" id="PIRSF006704">
    <property type="entry name" value="TF_IIS"/>
    <property type="match status" value="1"/>
</dbReference>
<dbReference type="InterPro" id="IPR035441">
    <property type="entry name" value="TFIIS/LEDGF_dom_sf"/>
</dbReference>
<evidence type="ECO:0000256" key="8">
    <source>
        <dbReference type="ARBA" id="ARBA00023125"/>
    </source>
</evidence>
<dbReference type="SMART" id="SM00509">
    <property type="entry name" value="TFS2N"/>
    <property type="match status" value="1"/>
</dbReference>
<dbReference type="Proteomes" id="UP001152795">
    <property type="component" value="Unassembled WGS sequence"/>
</dbReference>
<proteinExistence type="inferred from homology"/>
<dbReference type="Gene3D" id="2.20.25.10">
    <property type="match status" value="1"/>
</dbReference>
<dbReference type="PROSITE" id="PS51321">
    <property type="entry name" value="TFIIS_CENTRAL"/>
    <property type="match status" value="1"/>
</dbReference>
<dbReference type="PANTHER" id="PTHR11477">
    <property type="entry name" value="TRANSCRIPTION FACTOR S-II ZINC FINGER DOMAIN-CONTAINING PROTEIN"/>
    <property type="match status" value="1"/>
</dbReference>
<comment type="function">
    <text evidence="11">Necessary for efficient RNA polymerase II transcription elongation past template-encoded arresting sites. The arresting sites in DNA have the property of trapping a certain fraction of elongating RNA polymerases that pass through, resulting in locked ternary complexes. Cleavage of the nascent transcript by S-II allows the resumption of elongation from the new 3'-terminus.</text>
</comment>
<feature type="region of interest" description="Disordered" evidence="15">
    <location>
        <begin position="84"/>
        <end position="110"/>
    </location>
</feature>
<evidence type="ECO:0000256" key="13">
    <source>
        <dbReference type="PROSITE-ProRule" id="PRU00649"/>
    </source>
</evidence>
<evidence type="ECO:0000256" key="7">
    <source>
        <dbReference type="ARBA" id="ARBA00023015"/>
    </source>
</evidence>